<keyword evidence="4" id="KW-0547">Nucleotide-binding</keyword>
<keyword evidence="12" id="KW-1185">Reference proteome</keyword>
<reference evidence="11 12" key="1">
    <citation type="submission" date="2017-02" db="EMBL/GenBank/DDBJ databases">
        <title>Genomic diversity within the haloalkaliphilic genus Thioalkalivibrio.</title>
        <authorList>
            <person name="Ahn A.-C."/>
            <person name="Meier-Kolthoff J."/>
            <person name="Overmars L."/>
            <person name="Richter M."/>
            <person name="Woyke T."/>
            <person name="Sorokin D.Y."/>
            <person name="Muyzer G."/>
        </authorList>
    </citation>
    <scope>NUCLEOTIDE SEQUENCE [LARGE SCALE GENOMIC DNA]</scope>
    <source>
        <strain evidence="11 12">ALJD</strain>
    </source>
</reference>
<dbReference type="GO" id="GO:0005524">
    <property type="term" value="F:ATP binding"/>
    <property type="evidence" value="ECO:0007669"/>
    <property type="project" value="UniProtKB-KW"/>
</dbReference>
<dbReference type="EC" id="6.3.4.20" evidence="9"/>
<keyword evidence="7" id="KW-0067">ATP-binding</keyword>
<accession>A0A1V3NUW3</accession>
<comment type="pathway">
    <text evidence="1">Purine metabolism; 7-cyano-7-deazaguanine biosynthesis.</text>
</comment>
<dbReference type="GO" id="GO:0016874">
    <property type="term" value="F:ligase activity"/>
    <property type="evidence" value="ECO:0007669"/>
    <property type="project" value="UniProtKB-KW"/>
</dbReference>
<evidence type="ECO:0000256" key="5">
    <source>
        <dbReference type="ARBA" id="ARBA00022785"/>
    </source>
</evidence>
<dbReference type="Proteomes" id="UP000189462">
    <property type="component" value="Unassembled WGS sequence"/>
</dbReference>
<keyword evidence="2" id="KW-0436">Ligase</keyword>
<dbReference type="GO" id="GO:0046872">
    <property type="term" value="F:metal ion binding"/>
    <property type="evidence" value="ECO:0007669"/>
    <property type="project" value="UniProtKB-KW"/>
</dbReference>
<dbReference type="Pfam" id="PF06508">
    <property type="entry name" value="QueC"/>
    <property type="match status" value="1"/>
</dbReference>
<dbReference type="PANTHER" id="PTHR42914:SF1">
    <property type="entry name" value="7-CYANO-7-DEAZAGUANINE SYNTHASE"/>
    <property type="match status" value="1"/>
</dbReference>
<dbReference type="EMBL" id="MVBK01000008">
    <property type="protein sequence ID" value="OOG28592.1"/>
    <property type="molecule type" value="Genomic_DNA"/>
</dbReference>
<evidence type="ECO:0000256" key="8">
    <source>
        <dbReference type="ARBA" id="ARBA00037993"/>
    </source>
</evidence>
<keyword evidence="5" id="KW-0671">Queuosine biosynthesis</keyword>
<sequence>MGPSLSISSPRQTAGSVLLLSGGIDSATLLAMEVSRGPVTPLVVDYGQRGAQREAAASQRLCAAHDLKPVHLDLAAVGERFREGLNRRAHVPLPHRNLVILSLAISYAGRDGSSRVALALNREDLTAYASASSSFLERFRTLANTLQPGLEIATPLIDRDKAGVIRLGHELGVDFAVTWSCLLGYETHCGSCPQCRQRREAFRAAELPDPTRYRHNPGTGT</sequence>
<evidence type="ECO:0000256" key="9">
    <source>
        <dbReference type="ARBA" id="ARBA00039149"/>
    </source>
</evidence>
<evidence type="ECO:0000256" key="3">
    <source>
        <dbReference type="ARBA" id="ARBA00022723"/>
    </source>
</evidence>
<evidence type="ECO:0000313" key="12">
    <source>
        <dbReference type="Proteomes" id="UP000189462"/>
    </source>
</evidence>
<name>A0A1V3NUW3_9GAMM</name>
<keyword evidence="6" id="KW-0862">Zinc</keyword>
<evidence type="ECO:0000256" key="1">
    <source>
        <dbReference type="ARBA" id="ARBA00005061"/>
    </source>
</evidence>
<evidence type="ECO:0000256" key="2">
    <source>
        <dbReference type="ARBA" id="ARBA00022598"/>
    </source>
</evidence>
<dbReference type="GO" id="GO:0008616">
    <property type="term" value="P:tRNA queuosine(34) biosynthetic process"/>
    <property type="evidence" value="ECO:0007669"/>
    <property type="project" value="UniProtKB-KW"/>
</dbReference>
<evidence type="ECO:0000256" key="4">
    <source>
        <dbReference type="ARBA" id="ARBA00022741"/>
    </source>
</evidence>
<protein>
    <recommendedName>
        <fullName evidence="9">7-cyano-7-deazaguanine synthase</fullName>
        <ecNumber evidence="9">6.3.4.20</ecNumber>
    </recommendedName>
</protein>
<dbReference type="CDD" id="cd01995">
    <property type="entry name" value="QueC-like"/>
    <property type="match status" value="1"/>
</dbReference>
<dbReference type="STRING" id="108003.B1C78_01795"/>
<evidence type="ECO:0000256" key="6">
    <source>
        <dbReference type="ARBA" id="ARBA00022833"/>
    </source>
</evidence>
<dbReference type="Gene3D" id="3.40.50.620">
    <property type="entry name" value="HUPs"/>
    <property type="match status" value="1"/>
</dbReference>
<evidence type="ECO:0000313" key="11">
    <source>
        <dbReference type="EMBL" id="OOG28592.1"/>
    </source>
</evidence>
<dbReference type="PANTHER" id="PTHR42914">
    <property type="entry name" value="7-CYANO-7-DEAZAGUANINE SYNTHASE"/>
    <property type="match status" value="1"/>
</dbReference>
<dbReference type="SUPFAM" id="SSF52402">
    <property type="entry name" value="Adenine nucleotide alpha hydrolases-like"/>
    <property type="match status" value="1"/>
</dbReference>
<keyword evidence="3" id="KW-0479">Metal-binding</keyword>
<evidence type="ECO:0000256" key="10">
    <source>
        <dbReference type="ARBA" id="ARBA00047890"/>
    </source>
</evidence>
<gene>
    <name evidence="11" type="ORF">B1C78_01795</name>
</gene>
<comment type="catalytic activity">
    <reaction evidence="10">
        <text>7-carboxy-7-carbaguanine + NH4(+) + 2 ATP = 7-cyano-7-carbaguanine + 2 AMP + 2 diphosphate + 2 H(+)</text>
        <dbReference type="Rhea" id="RHEA:27982"/>
        <dbReference type="ChEBI" id="CHEBI:15378"/>
        <dbReference type="ChEBI" id="CHEBI:28938"/>
        <dbReference type="ChEBI" id="CHEBI:30616"/>
        <dbReference type="ChEBI" id="CHEBI:33019"/>
        <dbReference type="ChEBI" id="CHEBI:45075"/>
        <dbReference type="ChEBI" id="CHEBI:61036"/>
        <dbReference type="ChEBI" id="CHEBI:456215"/>
        <dbReference type="EC" id="6.3.4.20"/>
    </reaction>
</comment>
<dbReference type="AlphaFoldDB" id="A0A1V3NUW3"/>
<organism evidence="11 12">
    <name type="scientific">Thioalkalivibrio denitrificans</name>
    <dbReference type="NCBI Taxonomy" id="108003"/>
    <lineage>
        <taxon>Bacteria</taxon>
        <taxon>Pseudomonadati</taxon>
        <taxon>Pseudomonadota</taxon>
        <taxon>Gammaproteobacteria</taxon>
        <taxon>Chromatiales</taxon>
        <taxon>Ectothiorhodospiraceae</taxon>
        <taxon>Thioalkalivibrio</taxon>
    </lineage>
</organism>
<comment type="caution">
    <text evidence="11">The sequence shown here is derived from an EMBL/GenBank/DDBJ whole genome shotgun (WGS) entry which is preliminary data.</text>
</comment>
<dbReference type="InterPro" id="IPR014729">
    <property type="entry name" value="Rossmann-like_a/b/a_fold"/>
</dbReference>
<proteinExistence type="inferred from homology"/>
<comment type="similarity">
    <text evidence="8">Belongs to the QueC family.</text>
</comment>
<evidence type="ECO:0000256" key="7">
    <source>
        <dbReference type="ARBA" id="ARBA00022840"/>
    </source>
</evidence>
<dbReference type="InterPro" id="IPR018317">
    <property type="entry name" value="QueC"/>
</dbReference>
<dbReference type="PIRSF" id="PIRSF006293">
    <property type="entry name" value="ExsB"/>
    <property type="match status" value="1"/>
</dbReference>